<feature type="compositionally biased region" description="Polar residues" evidence="1">
    <location>
        <begin position="45"/>
        <end position="61"/>
    </location>
</feature>
<accession>A0A067TIB2</accession>
<dbReference type="EMBL" id="KL142374">
    <property type="protein sequence ID" value="KDR78723.1"/>
    <property type="molecule type" value="Genomic_DNA"/>
</dbReference>
<dbReference type="HOGENOM" id="CLU_1129123_0_0_1"/>
<protein>
    <submittedName>
        <fullName evidence="2">Uncharacterized protein</fullName>
    </submittedName>
</protein>
<sequence>MPRTAQYAYNNYATDDRRQIDPLSKESMEILRPYTIPPFDPNPPSLENYSFNRKPSYSPEEQQADPVFHRVLRPGLEGREPGPDQGSLFYRRLSQDHNPSPPSPPSSTSRSRFLSVSSMNSDSSFYQKGNLHPRGSTPIQEEEEEEEEGRGWKNWSEPKVERVEQVTRQRYQPVTPSSDRRSSARPSTPTPTRQPPGPQTPTRTPRRKAAEAALDPRQLVCKVCNGVYIHQSRAEKHLKKFRDHYF</sequence>
<evidence type="ECO:0000256" key="1">
    <source>
        <dbReference type="SAM" id="MobiDB-lite"/>
    </source>
</evidence>
<feature type="compositionally biased region" description="Pro residues" evidence="1">
    <location>
        <begin position="188"/>
        <end position="199"/>
    </location>
</feature>
<feature type="region of interest" description="Disordered" evidence="1">
    <location>
        <begin position="1"/>
        <end position="212"/>
    </location>
</feature>
<proteinExistence type="predicted"/>
<feature type="compositionally biased region" description="Basic and acidic residues" evidence="1">
    <location>
        <begin position="14"/>
        <end position="29"/>
    </location>
</feature>
<reference evidence="3" key="1">
    <citation type="journal article" date="2014" name="Proc. Natl. Acad. Sci. U.S.A.">
        <title>Extensive sampling of basidiomycete genomes demonstrates inadequacy of the white-rot/brown-rot paradigm for wood decay fungi.</title>
        <authorList>
            <person name="Riley R."/>
            <person name="Salamov A.A."/>
            <person name="Brown D.W."/>
            <person name="Nagy L.G."/>
            <person name="Floudas D."/>
            <person name="Held B.W."/>
            <person name="Levasseur A."/>
            <person name="Lombard V."/>
            <person name="Morin E."/>
            <person name="Otillar R."/>
            <person name="Lindquist E.A."/>
            <person name="Sun H."/>
            <person name="LaButti K.M."/>
            <person name="Schmutz J."/>
            <person name="Jabbour D."/>
            <person name="Luo H."/>
            <person name="Baker S.E."/>
            <person name="Pisabarro A.G."/>
            <person name="Walton J.D."/>
            <person name="Blanchette R.A."/>
            <person name="Henrissat B."/>
            <person name="Martin F."/>
            <person name="Cullen D."/>
            <person name="Hibbett D.S."/>
            <person name="Grigoriev I.V."/>
        </authorList>
    </citation>
    <scope>NUCLEOTIDE SEQUENCE [LARGE SCALE GENOMIC DNA]</scope>
    <source>
        <strain evidence="3">CBS 339.88</strain>
    </source>
</reference>
<keyword evidence="3" id="KW-1185">Reference proteome</keyword>
<dbReference type="Proteomes" id="UP000027222">
    <property type="component" value="Unassembled WGS sequence"/>
</dbReference>
<dbReference type="AlphaFoldDB" id="A0A067TIB2"/>
<evidence type="ECO:0000313" key="2">
    <source>
        <dbReference type="EMBL" id="KDR78723.1"/>
    </source>
</evidence>
<organism evidence="2 3">
    <name type="scientific">Galerina marginata (strain CBS 339.88)</name>
    <dbReference type="NCBI Taxonomy" id="685588"/>
    <lineage>
        <taxon>Eukaryota</taxon>
        <taxon>Fungi</taxon>
        <taxon>Dikarya</taxon>
        <taxon>Basidiomycota</taxon>
        <taxon>Agaricomycotina</taxon>
        <taxon>Agaricomycetes</taxon>
        <taxon>Agaricomycetidae</taxon>
        <taxon>Agaricales</taxon>
        <taxon>Agaricineae</taxon>
        <taxon>Strophariaceae</taxon>
        <taxon>Galerina</taxon>
    </lineage>
</organism>
<gene>
    <name evidence="2" type="ORF">GALMADRAFT_223971</name>
</gene>
<name>A0A067TIB2_GALM3</name>
<evidence type="ECO:0000313" key="3">
    <source>
        <dbReference type="Proteomes" id="UP000027222"/>
    </source>
</evidence>
<feature type="compositionally biased region" description="Basic and acidic residues" evidence="1">
    <location>
        <begin position="156"/>
        <end position="167"/>
    </location>
</feature>
<feature type="compositionally biased region" description="Low complexity" evidence="1">
    <location>
        <begin position="106"/>
        <end position="121"/>
    </location>
</feature>
<feature type="compositionally biased region" description="Pro residues" evidence="1">
    <location>
        <begin position="35"/>
        <end position="44"/>
    </location>
</feature>